<evidence type="ECO:0000313" key="8">
    <source>
        <dbReference type="Proteomes" id="UP001232148"/>
    </source>
</evidence>
<feature type="domain" description="tRNA-guanine(15) transglycosylase-like" evidence="6">
    <location>
        <begin position="30"/>
        <end position="400"/>
    </location>
</feature>
<dbReference type="GO" id="GO:0008479">
    <property type="term" value="F:tRNA-guanosine(34) queuine transglycosylase activity"/>
    <property type="evidence" value="ECO:0007669"/>
    <property type="project" value="UniProtKB-UniRule"/>
</dbReference>
<dbReference type="InterPro" id="IPR036511">
    <property type="entry name" value="TGT-like_sf"/>
</dbReference>
<gene>
    <name evidence="7" type="ORF">LX32DRAFT_636637</name>
</gene>
<comment type="subcellular location">
    <subcellularLocation>
        <location evidence="5">Cytoplasm</location>
    </subcellularLocation>
</comment>
<comment type="cofactor">
    <cofactor evidence="5">
        <name>Zn(2+)</name>
        <dbReference type="ChEBI" id="CHEBI:29105"/>
    </cofactor>
    <text evidence="5">Binds 1 zinc ion per subunit.</text>
</comment>
<evidence type="ECO:0000256" key="5">
    <source>
        <dbReference type="HAMAP-Rule" id="MF_03043"/>
    </source>
</evidence>
<evidence type="ECO:0000313" key="7">
    <source>
        <dbReference type="EMBL" id="KAK2032047.1"/>
    </source>
</evidence>
<accession>A0AAD9HPY8</accession>
<evidence type="ECO:0000256" key="1">
    <source>
        <dbReference type="ARBA" id="ARBA00022490"/>
    </source>
</evidence>
<organism evidence="7 8">
    <name type="scientific">Colletotrichum zoysiae</name>
    <dbReference type="NCBI Taxonomy" id="1216348"/>
    <lineage>
        <taxon>Eukaryota</taxon>
        <taxon>Fungi</taxon>
        <taxon>Dikarya</taxon>
        <taxon>Ascomycota</taxon>
        <taxon>Pezizomycotina</taxon>
        <taxon>Sordariomycetes</taxon>
        <taxon>Hypocreomycetidae</taxon>
        <taxon>Glomerellales</taxon>
        <taxon>Glomerellaceae</taxon>
        <taxon>Colletotrichum</taxon>
        <taxon>Colletotrichum graminicola species complex</taxon>
    </lineage>
</organism>
<dbReference type="InterPro" id="IPR028592">
    <property type="entry name" value="QTRTD1"/>
</dbReference>
<comment type="caution">
    <text evidence="7">The sequence shown here is derived from an EMBL/GenBank/DDBJ whole genome shotgun (WGS) entry which is preliminary data.</text>
</comment>
<feature type="binding site" evidence="5">
    <location>
        <position position="340"/>
    </location>
    <ligand>
        <name>Zn(2+)</name>
        <dbReference type="ChEBI" id="CHEBI:29105"/>
    </ligand>
</feature>
<comment type="subunit">
    <text evidence="5">Heterodimer of a catalytic subunit and an accessory subunit.</text>
</comment>
<keyword evidence="2 5" id="KW-0819">tRNA processing</keyword>
<keyword evidence="1 5" id="KW-0963">Cytoplasm</keyword>
<dbReference type="GO" id="GO:0046872">
    <property type="term" value="F:metal ion binding"/>
    <property type="evidence" value="ECO:0007669"/>
    <property type="project" value="UniProtKB-KW"/>
</dbReference>
<evidence type="ECO:0000256" key="3">
    <source>
        <dbReference type="ARBA" id="ARBA00022723"/>
    </source>
</evidence>
<evidence type="ECO:0000259" key="6">
    <source>
        <dbReference type="Pfam" id="PF01702"/>
    </source>
</evidence>
<feature type="binding site" evidence="5">
    <location>
        <position position="343"/>
    </location>
    <ligand>
        <name>Zn(2+)</name>
        <dbReference type="ChEBI" id="CHEBI:29105"/>
    </ligand>
</feature>
<feature type="binding site" evidence="5">
    <location>
        <position position="369"/>
    </location>
    <ligand>
        <name>Zn(2+)</name>
        <dbReference type="ChEBI" id="CHEBI:29105"/>
    </ligand>
</feature>
<name>A0AAD9HPY8_9PEZI</name>
<dbReference type="GO" id="GO:0006400">
    <property type="term" value="P:tRNA modification"/>
    <property type="evidence" value="ECO:0007669"/>
    <property type="project" value="InterPro"/>
</dbReference>
<dbReference type="PANTHER" id="PTHR46064">
    <property type="entry name" value="QUEUINE TRNA-RIBOSYLTRANSFERASE ACCESSORY SUBUNIT 2"/>
    <property type="match status" value="1"/>
</dbReference>
<comment type="function">
    <text evidence="5">Non-catalytic subunit of the queuine tRNA-ribosyltransferase (TGT) that catalyzes the base-exchange of a guanine (G) residue with queuine (Q) at position 34 (anticodon wobble position) in tRNAs with GU(N) anticodons (tRNA-Asp, -Asn, -His and -Tyr), resulting in the hypermodified nucleoside queuosine (7-(((4,5-cis-dihydroxy-2-cyclopenten-1-yl)amino)methyl)-7-deazaguanosine).</text>
</comment>
<protein>
    <recommendedName>
        <fullName evidence="5">Queuine tRNA-ribosyltransferase accessory subunit 2</fullName>
    </recommendedName>
    <alternativeName>
        <fullName evidence="5">Queuine tRNA-ribosyltransferase domain-containing protein 1</fullName>
    </alternativeName>
</protein>
<sequence length="490" mass="53372">MSNAEACDGETNSEAMIFEILKKAASGSSAARLGRLSLPKRNPIETPNYIAVGSRGVVPHVTPDNLERYSTIGAVHMALEDFIEKKKPSVLSIPSPDKRPLHAFTCLPDGMATVLAPRRCPAVKTPVGNGATYMAIYTSTGFGNLTTDEYSAAVETLRPDIAIGPADLFHTSASPVPKKLVRMAERTEEWTDAFLAPERRQAMKRSDVSVFAPVLAVPYPIQWEHLHHLAEDLIDSISGLAIYDVDLLPDIEDNYEPLASLPRLSLQIPPTPQAILRQISLGADVCTIPFINTTSDAGVALSFTFPPPSTETRAILPLGEDMWSPENETSLKPLVEGCGCYVCTAHRRAFLHHLLNAKEMLGWTLLQIHNHHIMTEFFAGIRTTLAEGSSAEEFEEQAKRFAAVYEPELPQGTGLRPRARGYHFKPDPYPARINPPAWEKFETGGEAVATGVDGLAAEGSETPLVPDVGSLELEEKGFAEVAHDKQKPGP</sequence>
<keyword evidence="4 5" id="KW-0862">Zinc</keyword>
<comment type="similarity">
    <text evidence="5">Belongs to the queuine tRNA-ribosyltransferase family. QTRT2 subfamily.</text>
</comment>
<evidence type="ECO:0000256" key="2">
    <source>
        <dbReference type="ARBA" id="ARBA00022694"/>
    </source>
</evidence>
<evidence type="ECO:0000256" key="4">
    <source>
        <dbReference type="ARBA" id="ARBA00022833"/>
    </source>
</evidence>
<dbReference type="HAMAP" id="MF_03043">
    <property type="entry name" value="QTRT2"/>
    <property type="match status" value="1"/>
</dbReference>
<dbReference type="Pfam" id="PF01702">
    <property type="entry name" value="TGT"/>
    <property type="match status" value="1"/>
</dbReference>
<keyword evidence="3 5" id="KW-0479">Metal-binding</keyword>
<dbReference type="GO" id="GO:0005737">
    <property type="term" value="C:cytoplasm"/>
    <property type="evidence" value="ECO:0007669"/>
    <property type="project" value="UniProtKB-SubCell"/>
</dbReference>
<reference evidence="7" key="1">
    <citation type="submission" date="2021-06" db="EMBL/GenBank/DDBJ databases">
        <title>Comparative genomics, transcriptomics and evolutionary studies reveal genomic signatures of adaptation to plant cell wall in hemibiotrophic fungi.</title>
        <authorList>
            <consortium name="DOE Joint Genome Institute"/>
            <person name="Baroncelli R."/>
            <person name="Diaz J.F."/>
            <person name="Benocci T."/>
            <person name="Peng M."/>
            <person name="Battaglia E."/>
            <person name="Haridas S."/>
            <person name="Andreopoulos W."/>
            <person name="Labutti K."/>
            <person name="Pangilinan J."/>
            <person name="Floch G.L."/>
            <person name="Makela M.R."/>
            <person name="Henrissat B."/>
            <person name="Grigoriev I.V."/>
            <person name="Crouch J.A."/>
            <person name="De Vries R.P."/>
            <person name="Sukno S.A."/>
            <person name="Thon M.R."/>
        </authorList>
    </citation>
    <scope>NUCLEOTIDE SEQUENCE</scope>
    <source>
        <strain evidence="7">MAFF235873</strain>
    </source>
</reference>
<dbReference type="Gene3D" id="3.20.20.105">
    <property type="entry name" value="Queuine tRNA-ribosyltransferase-like"/>
    <property type="match status" value="1"/>
</dbReference>
<dbReference type="InterPro" id="IPR050852">
    <property type="entry name" value="Queuine_tRNA-ribosyltrfase"/>
</dbReference>
<feature type="binding site" evidence="5">
    <location>
        <position position="338"/>
    </location>
    <ligand>
        <name>Zn(2+)</name>
        <dbReference type="ChEBI" id="CHEBI:29105"/>
    </ligand>
</feature>
<keyword evidence="8" id="KW-1185">Reference proteome</keyword>
<dbReference type="InterPro" id="IPR002616">
    <property type="entry name" value="tRNA_ribo_trans-like"/>
</dbReference>
<dbReference type="SUPFAM" id="SSF51713">
    <property type="entry name" value="tRNA-guanine transglycosylase"/>
    <property type="match status" value="1"/>
</dbReference>
<dbReference type="PANTHER" id="PTHR46064:SF1">
    <property type="entry name" value="QUEUINE TRNA-RIBOSYLTRANSFERASE ACCESSORY SUBUNIT 2"/>
    <property type="match status" value="1"/>
</dbReference>
<proteinExistence type="inferred from homology"/>
<dbReference type="AlphaFoldDB" id="A0AAD9HPY8"/>
<dbReference type="EMBL" id="MU842834">
    <property type="protein sequence ID" value="KAK2032047.1"/>
    <property type="molecule type" value="Genomic_DNA"/>
</dbReference>
<dbReference type="Proteomes" id="UP001232148">
    <property type="component" value="Unassembled WGS sequence"/>
</dbReference>